<evidence type="ECO:0000313" key="2">
    <source>
        <dbReference type="EMBL" id="MEA5518874.1"/>
    </source>
</evidence>
<dbReference type="EMBL" id="JAYGHT010000017">
    <property type="protein sequence ID" value="MEA5518874.1"/>
    <property type="molecule type" value="Genomic_DNA"/>
</dbReference>
<accession>A0ABU5TVF2</accession>
<name>A0ABU5TVF2_9CYAN</name>
<dbReference type="RefSeq" id="WP_323275755.1">
    <property type="nucleotide sequence ID" value="NZ_JAYGHT010000017.1"/>
</dbReference>
<dbReference type="InterPro" id="IPR057232">
    <property type="entry name" value="DUF7910"/>
</dbReference>
<dbReference type="InterPro" id="IPR010431">
    <property type="entry name" value="Fascin"/>
</dbReference>
<feature type="domain" description="DUF7910" evidence="1">
    <location>
        <begin position="188"/>
        <end position="301"/>
    </location>
</feature>
<gene>
    <name evidence="2" type="ORF">VB854_07930</name>
</gene>
<dbReference type="CDD" id="cd00257">
    <property type="entry name" value="beta-trefoil_FSCN-like"/>
    <property type="match status" value="1"/>
</dbReference>
<dbReference type="InterPro" id="IPR008999">
    <property type="entry name" value="Actin-crosslinking"/>
</dbReference>
<keyword evidence="3" id="KW-1185">Reference proteome</keyword>
<dbReference type="SUPFAM" id="SSF50405">
    <property type="entry name" value="Actin-crosslinking proteins"/>
    <property type="match status" value="1"/>
</dbReference>
<proteinExistence type="predicted"/>
<dbReference type="Gene3D" id="2.80.10.50">
    <property type="match status" value="1"/>
</dbReference>
<dbReference type="Proteomes" id="UP001301728">
    <property type="component" value="Unassembled WGS sequence"/>
</dbReference>
<dbReference type="Pfam" id="PF25490">
    <property type="entry name" value="DUF7910"/>
    <property type="match status" value="1"/>
</dbReference>
<dbReference type="PANTHER" id="PTHR10551">
    <property type="entry name" value="FASCIN"/>
    <property type="match status" value="1"/>
</dbReference>
<evidence type="ECO:0000259" key="1">
    <source>
        <dbReference type="Pfam" id="PF25490"/>
    </source>
</evidence>
<evidence type="ECO:0000313" key="3">
    <source>
        <dbReference type="Proteomes" id="UP001301728"/>
    </source>
</evidence>
<organism evidence="2 3">
    <name type="scientific">Limnoraphis robusta CCNP1315</name>
    <dbReference type="NCBI Taxonomy" id="3110306"/>
    <lineage>
        <taxon>Bacteria</taxon>
        <taxon>Bacillati</taxon>
        <taxon>Cyanobacteriota</taxon>
        <taxon>Cyanophyceae</taxon>
        <taxon>Oscillatoriophycideae</taxon>
        <taxon>Oscillatoriales</taxon>
        <taxon>Sirenicapillariaceae</taxon>
        <taxon>Limnoraphis</taxon>
    </lineage>
</organism>
<dbReference type="PANTHER" id="PTHR10551:SF9">
    <property type="entry name" value="FASCIN-2"/>
    <property type="match status" value="1"/>
</dbReference>
<reference evidence="2 3" key="1">
    <citation type="submission" date="2023-12" db="EMBL/GenBank/DDBJ databases">
        <title>Baltic Sea Cyanobacteria.</title>
        <authorList>
            <person name="Delbaje E."/>
            <person name="Fewer D.P."/>
            <person name="Shishido T.K."/>
        </authorList>
    </citation>
    <scope>NUCLEOTIDE SEQUENCE [LARGE SCALE GENOMIC DNA]</scope>
    <source>
        <strain evidence="2 3">CCNP 1315</strain>
    </source>
</reference>
<sequence>MKIMLIGTYNRELGIDEELKKIRELIENRSNSIPTTIPCTSPNDFSDIIQGKTFDLIHISAEGEPNEKIVLPNIDNDKKDRLKAEELAEFLRNADVKCVVLNFCYSEQFAELIYDHVQCVIGIKGLIGRKASIEFSKAFYGSLGGSINQISIDEAFEKGKAAAWPLTGNIHRYIKLTNLRFIALKAYNNLYVSAKDHGGNEVVADEEKIDTWETFELIKLEDRKVALRAHNGQYVSVELRPGYDPKIVANRNEIDTWETFEWLRQEDGKVALKAYNGKFVCADKDKQDRLIADRSEIDDWEKFSIEYP</sequence>
<comment type="caution">
    <text evidence="2">The sequence shown here is derived from an EMBL/GenBank/DDBJ whole genome shotgun (WGS) entry which is preliminary data.</text>
</comment>
<protein>
    <recommendedName>
        <fullName evidence="1">DUF7910 domain-containing protein</fullName>
    </recommendedName>
</protein>